<dbReference type="SUPFAM" id="SSF55144">
    <property type="entry name" value="LigT-like"/>
    <property type="match status" value="1"/>
</dbReference>
<evidence type="ECO:0000313" key="4">
    <source>
        <dbReference type="Proteomes" id="UP000073492"/>
    </source>
</evidence>
<protein>
    <recommendedName>
        <fullName evidence="2">DUF1868 domain-containing protein</fullName>
    </recommendedName>
</protein>
<comment type="caution">
    <text evidence="3">The sequence shown here is derived from an EMBL/GenBank/DDBJ whole genome shotgun (WGS) entry which is preliminary data.</text>
</comment>
<dbReference type="Gene3D" id="3.90.1140.10">
    <property type="entry name" value="Cyclic phosphodiesterase"/>
    <property type="match status" value="1"/>
</dbReference>
<feature type="region of interest" description="Disordered" evidence="1">
    <location>
        <begin position="1"/>
        <end position="27"/>
    </location>
</feature>
<keyword evidence="4" id="KW-1185">Reference proteome</keyword>
<dbReference type="Proteomes" id="UP000073492">
    <property type="component" value="Unassembled WGS sequence"/>
</dbReference>
<dbReference type="AlphaFoldDB" id="A0A139ISJ2"/>
<dbReference type="EMBL" id="LFZO01000016">
    <property type="protein sequence ID" value="KXT17709.1"/>
    <property type="molecule type" value="Genomic_DNA"/>
</dbReference>
<dbReference type="Pfam" id="PF08975">
    <property type="entry name" value="2H-phosphodiest"/>
    <property type="match status" value="1"/>
</dbReference>
<gene>
    <name evidence="3" type="ORF">AC579_9034</name>
</gene>
<organism evidence="3 4">
    <name type="scientific">Pseudocercospora musae</name>
    <dbReference type="NCBI Taxonomy" id="113226"/>
    <lineage>
        <taxon>Eukaryota</taxon>
        <taxon>Fungi</taxon>
        <taxon>Dikarya</taxon>
        <taxon>Ascomycota</taxon>
        <taxon>Pezizomycotina</taxon>
        <taxon>Dothideomycetes</taxon>
        <taxon>Dothideomycetidae</taxon>
        <taxon>Mycosphaerellales</taxon>
        <taxon>Mycosphaerellaceae</taxon>
        <taxon>Pseudocercospora</taxon>
    </lineage>
</organism>
<evidence type="ECO:0000256" key="1">
    <source>
        <dbReference type="SAM" id="MobiDB-lite"/>
    </source>
</evidence>
<feature type="domain" description="DUF1868" evidence="2">
    <location>
        <begin position="18"/>
        <end position="114"/>
    </location>
</feature>
<name>A0A139ISJ2_9PEZI</name>
<evidence type="ECO:0000313" key="3">
    <source>
        <dbReference type="EMBL" id="KXT17709.1"/>
    </source>
</evidence>
<evidence type="ECO:0000259" key="2">
    <source>
        <dbReference type="Pfam" id="PF08975"/>
    </source>
</evidence>
<sequence length="240" mass="27390">MNGTVEARPEYPPAVPGRFKPDGTASHNPGNTLICMIEDESEIYRGLKAVYDALAEHPILSKKVHVMPPDSWHMTMLDCVGEDNREPGWWPPGKEQQPLDQCTRDFAARLRHLHGALEVDKLRPPYRVKGTGFDIENGSGIGLCVEGADADEEKRLRRLRDLLADTIGFRDPRHESYAFHVTICYFIRYIEGEDRAELEKLLERLLSEVRIAFELGSVAFCEYENLEVFKKLFFVGKEEV</sequence>
<reference evidence="3 4" key="1">
    <citation type="submission" date="2015-07" db="EMBL/GenBank/DDBJ databases">
        <title>Comparative genomics of the Sigatoka disease complex on banana suggests a link between parallel evolutionary changes in Pseudocercospora fijiensis and Pseudocercospora eumusae and increased virulence on the banana host.</title>
        <authorList>
            <person name="Chang T.-C."/>
            <person name="Salvucci A."/>
            <person name="Crous P.W."/>
            <person name="Stergiopoulos I."/>
        </authorList>
    </citation>
    <scope>NUCLEOTIDE SEQUENCE [LARGE SCALE GENOMIC DNA]</scope>
    <source>
        <strain evidence="3 4">CBS 116634</strain>
    </source>
</reference>
<dbReference type="InterPro" id="IPR009097">
    <property type="entry name" value="Cyclic_Pdiesterase"/>
</dbReference>
<proteinExistence type="predicted"/>
<dbReference type="OrthoDB" id="2877829at2759"/>
<accession>A0A139ISJ2</accession>
<dbReference type="InterPro" id="IPR015069">
    <property type="entry name" value="2H-PEstase_DUF1868"/>
</dbReference>